<reference evidence="1 2" key="1">
    <citation type="journal article" date="2023" name="Nucleic Acids Res.">
        <title>The hologenome of Daphnia magna reveals possible DNA methylation and microbiome-mediated evolution of the host genome.</title>
        <authorList>
            <person name="Chaturvedi A."/>
            <person name="Li X."/>
            <person name="Dhandapani V."/>
            <person name="Marshall H."/>
            <person name="Kissane S."/>
            <person name="Cuenca-Cambronero M."/>
            <person name="Asole G."/>
            <person name="Calvet F."/>
            <person name="Ruiz-Romero M."/>
            <person name="Marangio P."/>
            <person name="Guigo R."/>
            <person name="Rago D."/>
            <person name="Mirbahai L."/>
            <person name="Eastwood N."/>
            <person name="Colbourne J.K."/>
            <person name="Zhou J."/>
            <person name="Mallon E."/>
            <person name="Orsini L."/>
        </authorList>
    </citation>
    <scope>NUCLEOTIDE SEQUENCE [LARGE SCALE GENOMIC DNA]</scope>
    <source>
        <strain evidence="1">LRV0_1</strain>
    </source>
</reference>
<comment type="caution">
    <text evidence="1">The sequence shown here is derived from an EMBL/GenBank/DDBJ whole genome shotgun (WGS) entry which is preliminary data.</text>
</comment>
<keyword evidence="2" id="KW-1185">Reference proteome</keyword>
<name>A0ABR0B6G9_9CRUS</name>
<dbReference type="Proteomes" id="UP001234178">
    <property type="component" value="Unassembled WGS sequence"/>
</dbReference>
<proteinExistence type="predicted"/>
<gene>
    <name evidence="1" type="ORF">OUZ56_029322</name>
</gene>
<evidence type="ECO:0000313" key="2">
    <source>
        <dbReference type="Proteomes" id="UP001234178"/>
    </source>
</evidence>
<dbReference type="EMBL" id="JAOYFB010000040">
    <property type="protein sequence ID" value="KAK4037286.1"/>
    <property type="molecule type" value="Genomic_DNA"/>
</dbReference>
<evidence type="ECO:0000313" key="1">
    <source>
        <dbReference type="EMBL" id="KAK4037286.1"/>
    </source>
</evidence>
<accession>A0ABR0B6G9</accession>
<sequence length="74" mass="8172">MGAPSRRCEGSVRPCASVGEPVVRKVVDHGMLTSYLWVKIYLTWLKFDKGTCFNPMELTGCLGVLDTLQLVLPS</sequence>
<protein>
    <submittedName>
        <fullName evidence="1">Uncharacterized protein</fullName>
    </submittedName>
</protein>
<organism evidence="1 2">
    <name type="scientific">Daphnia magna</name>
    <dbReference type="NCBI Taxonomy" id="35525"/>
    <lineage>
        <taxon>Eukaryota</taxon>
        <taxon>Metazoa</taxon>
        <taxon>Ecdysozoa</taxon>
        <taxon>Arthropoda</taxon>
        <taxon>Crustacea</taxon>
        <taxon>Branchiopoda</taxon>
        <taxon>Diplostraca</taxon>
        <taxon>Cladocera</taxon>
        <taxon>Anomopoda</taxon>
        <taxon>Daphniidae</taxon>
        <taxon>Daphnia</taxon>
    </lineage>
</organism>